<evidence type="ECO:0000256" key="8">
    <source>
        <dbReference type="ARBA" id="ARBA00023136"/>
    </source>
</evidence>
<accession>A0A318KLX6</accession>
<evidence type="ECO:0000256" key="3">
    <source>
        <dbReference type="ARBA" id="ARBA00022448"/>
    </source>
</evidence>
<keyword evidence="10 11" id="KW-0998">Cell outer membrane</keyword>
<dbReference type="Pfam" id="PF00593">
    <property type="entry name" value="TonB_dep_Rec_b-barrel"/>
    <property type="match status" value="1"/>
</dbReference>
<name>A0A318KLX6_9NEIS</name>
<dbReference type="Proteomes" id="UP000247555">
    <property type="component" value="Unassembled WGS sequence"/>
</dbReference>
<evidence type="ECO:0000256" key="1">
    <source>
        <dbReference type="ARBA" id="ARBA00004571"/>
    </source>
</evidence>
<gene>
    <name evidence="16" type="ORF">DFR34_11520</name>
</gene>
<organism evidence="16 17">
    <name type="scientific">Rivihabitans pingtungensis</name>
    <dbReference type="NCBI Taxonomy" id="1054498"/>
    <lineage>
        <taxon>Bacteria</taxon>
        <taxon>Pseudomonadati</taxon>
        <taxon>Pseudomonadota</taxon>
        <taxon>Betaproteobacteria</taxon>
        <taxon>Neisseriales</taxon>
        <taxon>Aquaspirillaceae</taxon>
        <taxon>Rivihabitans</taxon>
    </lineage>
</organism>
<dbReference type="InterPro" id="IPR012910">
    <property type="entry name" value="Plug_dom"/>
</dbReference>
<evidence type="ECO:0000259" key="15">
    <source>
        <dbReference type="Pfam" id="PF07715"/>
    </source>
</evidence>
<keyword evidence="9 16" id="KW-0675">Receptor</keyword>
<protein>
    <submittedName>
        <fullName evidence="16">Iron complex outermembrane receptor protein</fullName>
    </submittedName>
</protein>
<dbReference type="AlphaFoldDB" id="A0A318KLX6"/>
<keyword evidence="3 11" id="KW-0813">Transport</keyword>
<evidence type="ECO:0000256" key="10">
    <source>
        <dbReference type="ARBA" id="ARBA00023237"/>
    </source>
</evidence>
<dbReference type="PANTHER" id="PTHR30069:SF29">
    <property type="entry name" value="HEMOGLOBIN AND HEMOGLOBIN-HAPTOGLOBIN-BINDING PROTEIN 1-RELATED"/>
    <property type="match status" value="1"/>
</dbReference>
<sequence>MMTPPSLRACLYGCAAASLSLPALAADGGAFELGVVEVIGPRATPPASKQTVISQSLLRQFNRDTLGEAVGLTPGLSVSRNSRNEDTVYLRGFDIRQVPLFIDGIPAYVPYDGYVDFSRFTTADLAEVRIDKGAASLLYGPNALGGAINLVTRKPTEKLEGDIRAGLAAGNRQQYALNLGSRQDSWYVQLGASYSDSHSFPLSGSYDVRALPTSASNPSRTALEDGGNRNNAYQTDSRISLKLGFTPNASDEYALGYVRQDGRKGNPPYAGDAPGQYLSIGGGANSRFWQWPYWDLESAYFISNTALGDAHQLKTRVYHDSYRNKILAYSTGSYSTQLSNTSNFPSWYNDSTSGFSVELTSFAINQHVLSLAYHHKIDKHADNGLTLTKRYEDLTRSLALEDRWQLAPAWQLRLGASHDSRSAKEVYYWPTGSTSANNWLAELSHTLHGGAVAYASAARKTRFPTIKDRYSASLGSGLPNAGLTPETALNLELGIKGSPWGGAQGQAALFHSGIRDLMQRVNITPVSRCNQPGMGAATSCTQLQNIAKARHRGVELQLEQTLGSAWKLGGHYTWLDRDNRSGDTPLTDTPRHKLFAYLNWKPSERWDAQLSVDAERGRVVAYGSGNTASYTTLPGFALANVKLGYQAMRNVRLEAGVNNLFDANYRLSDGYPMPGRVWFVNGVYQF</sequence>
<evidence type="ECO:0000256" key="7">
    <source>
        <dbReference type="ARBA" id="ARBA00023077"/>
    </source>
</evidence>
<evidence type="ECO:0000256" key="6">
    <source>
        <dbReference type="ARBA" id="ARBA00022729"/>
    </source>
</evidence>
<feature type="signal peptide" evidence="13">
    <location>
        <begin position="1"/>
        <end position="25"/>
    </location>
</feature>
<evidence type="ECO:0000256" key="12">
    <source>
        <dbReference type="RuleBase" id="RU003357"/>
    </source>
</evidence>
<dbReference type="CDD" id="cd01347">
    <property type="entry name" value="ligand_gated_channel"/>
    <property type="match status" value="1"/>
</dbReference>
<keyword evidence="17" id="KW-1185">Reference proteome</keyword>
<dbReference type="PROSITE" id="PS52016">
    <property type="entry name" value="TONB_DEPENDENT_REC_3"/>
    <property type="match status" value="1"/>
</dbReference>
<dbReference type="GO" id="GO:0044718">
    <property type="term" value="P:siderophore transmembrane transport"/>
    <property type="evidence" value="ECO:0007669"/>
    <property type="project" value="TreeGrafter"/>
</dbReference>
<dbReference type="GO" id="GO:0015344">
    <property type="term" value="F:siderophore uptake transmembrane transporter activity"/>
    <property type="evidence" value="ECO:0007669"/>
    <property type="project" value="TreeGrafter"/>
</dbReference>
<feature type="chain" id="PRO_5016441215" evidence="13">
    <location>
        <begin position="26"/>
        <end position="686"/>
    </location>
</feature>
<keyword evidence="4 11" id="KW-1134">Transmembrane beta strand</keyword>
<feature type="domain" description="TonB-dependent receptor plug" evidence="15">
    <location>
        <begin position="49"/>
        <end position="147"/>
    </location>
</feature>
<evidence type="ECO:0000256" key="4">
    <source>
        <dbReference type="ARBA" id="ARBA00022452"/>
    </source>
</evidence>
<dbReference type="EMBL" id="QJKI01000015">
    <property type="protein sequence ID" value="PXX77708.1"/>
    <property type="molecule type" value="Genomic_DNA"/>
</dbReference>
<evidence type="ECO:0000256" key="9">
    <source>
        <dbReference type="ARBA" id="ARBA00023170"/>
    </source>
</evidence>
<comment type="subcellular location">
    <subcellularLocation>
        <location evidence="1 11">Cell outer membrane</location>
        <topology evidence="1 11">Multi-pass membrane protein</topology>
    </subcellularLocation>
</comment>
<dbReference type="InterPro" id="IPR037066">
    <property type="entry name" value="Plug_dom_sf"/>
</dbReference>
<evidence type="ECO:0000313" key="16">
    <source>
        <dbReference type="EMBL" id="PXX77708.1"/>
    </source>
</evidence>
<dbReference type="InterPro" id="IPR000531">
    <property type="entry name" value="Beta-barrel_TonB"/>
</dbReference>
<dbReference type="PANTHER" id="PTHR30069">
    <property type="entry name" value="TONB-DEPENDENT OUTER MEMBRANE RECEPTOR"/>
    <property type="match status" value="1"/>
</dbReference>
<evidence type="ECO:0000313" key="17">
    <source>
        <dbReference type="Proteomes" id="UP000247555"/>
    </source>
</evidence>
<evidence type="ECO:0000256" key="2">
    <source>
        <dbReference type="ARBA" id="ARBA00009810"/>
    </source>
</evidence>
<reference evidence="16 17" key="1">
    <citation type="submission" date="2018-05" db="EMBL/GenBank/DDBJ databases">
        <title>Genomic Encyclopedia of Type Strains, Phase IV (KMG-IV): sequencing the most valuable type-strain genomes for metagenomic binning, comparative biology and taxonomic classification.</title>
        <authorList>
            <person name="Goeker M."/>
        </authorList>
    </citation>
    <scope>NUCLEOTIDE SEQUENCE [LARGE SCALE GENOMIC DNA]</scope>
    <source>
        <strain evidence="16 17">DSM 29661</strain>
    </source>
</reference>
<keyword evidence="6 13" id="KW-0732">Signal</keyword>
<dbReference type="Pfam" id="PF07715">
    <property type="entry name" value="Plug"/>
    <property type="match status" value="1"/>
</dbReference>
<dbReference type="SUPFAM" id="SSF56935">
    <property type="entry name" value="Porins"/>
    <property type="match status" value="1"/>
</dbReference>
<keyword evidence="5 11" id="KW-0812">Transmembrane</keyword>
<feature type="domain" description="TonB-dependent receptor-like beta-barrel" evidence="14">
    <location>
        <begin position="276"/>
        <end position="660"/>
    </location>
</feature>
<dbReference type="GO" id="GO:0009279">
    <property type="term" value="C:cell outer membrane"/>
    <property type="evidence" value="ECO:0007669"/>
    <property type="project" value="UniProtKB-SubCell"/>
</dbReference>
<keyword evidence="8 11" id="KW-0472">Membrane</keyword>
<evidence type="ECO:0000256" key="13">
    <source>
        <dbReference type="SAM" id="SignalP"/>
    </source>
</evidence>
<keyword evidence="7 12" id="KW-0798">TonB box</keyword>
<evidence type="ECO:0000256" key="5">
    <source>
        <dbReference type="ARBA" id="ARBA00022692"/>
    </source>
</evidence>
<dbReference type="InterPro" id="IPR039426">
    <property type="entry name" value="TonB-dep_rcpt-like"/>
</dbReference>
<evidence type="ECO:0000259" key="14">
    <source>
        <dbReference type="Pfam" id="PF00593"/>
    </source>
</evidence>
<dbReference type="RefSeq" id="WP_110391252.1">
    <property type="nucleotide sequence ID" value="NZ_QJKI01000015.1"/>
</dbReference>
<comment type="caution">
    <text evidence="16">The sequence shown here is derived from an EMBL/GenBank/DDBJ whole genome shotgun (WGS) entry which is preliminary data.</text>
</comment>
<dbReference type="Gene3D" id="2.40.170.20">
    <property type="entry name" value="TonB-dependent receptor, beta-barrel domain"/>
    <property type="match status" value="1"/>
</dbReference>
<dbReference type="InterPro" id="IPR036942">
    <property type="entry name" value="Beta-barrel_TonB_sf"/>
</dbReference>
<comment type="similarity">
    <text evidence="2 11 12">Belongs to the TonB-dependent receptor family.</text>
</comment>
<dbReference type="Gene3D" id="2.170.130.10">
    <property type="entry name" value="TonB-dependent receptor, plug domain"/>
    <property type="match status" value="1"/>
</dbReference>
<dbReference type="OrthoDB" id="6046653at2"/>
<proteinExistence type="inferred from homology"/>
<evidence type="ECO:0000256" key="11">
    <source>
        <dbReference type="PROSITE-ProRule" id="PRU01360"/>
    </source>
</evidence>